<evidence type="ECO:0000259" key="1">
    <source>
        <dbReference type="Pfam" id="PF01609"/>
    </source>
</evidence>
<dbReference type="NCBIfam" id="NF033559">
    <property type="entry name" value="transpos_IS1634"/>
    <property type="match status" value="1"/>
</dbReference>
<accession>I5AT64</accession>
<dbReference type="GO" id="GO:0003677">
    <property type="term" value="F:DNA binding"/>
    <property type="evidence" value="ECO:0007669"/>
    <property type="project" value="InterPro"/>
</dbReference>
<dbReference type="InterPro" id="IPR012337">
    <property type="entry name" value="RNaseH-like_sf"/>
</dbReference>
<dbReference type="eggNOG" id="COG5421">
    <property type="taxonomic scope" value="Bacteria"/>
</dbReference>
<keyword evidence="3" id="KW-1185">Reference proteome</keyword>
<evidence type="ECO:0000313" key="2">
    <source>
        <dbReference type="EMBL" id="EIM56987.1"/>
    </source>
</evidence>
<dbReference type="InterPro" id="IPR047654">
    <property type="entry name" value="IS1634_transpos"/>
</dbReference>
<dbReference type="SUPFAM" id="SSF53098">
    <property type="entry name" value="Ribonuclease H-like"/>
    <property type="match status" value="1"/>
</dbReference>
<dbReference type="PANTHER" id="PTHR34614:SF2">
    <property type="entry name" value="TRANSPOSASE IS4-LIKE DOMAIN-CONTAINING PROTEIN"/>
    <property type="match status" value="1"/>
</dbReference>
<dbReference type="GO" id="GO:0004803">
    <property type="term" value="F:transposase activity"/>
    <property type="evidence" value="ECO:0007669"/>
    <property type="project" value="InterPro"/>
</dbReference>
<dbReference type="GO" id="GO:0006313">
    <property type="term" value="P:DNA transposition"/>
    <property type="evidence" value="ECO:0007669"/>
    <property type="project" value="InterPro"/>
</dbReference>
<dbReference type="STRING" id="633697.EubceDRAFT1_1170"/>
<dbReference type="HOGENOM" id="CLU_022426_4_0_9"/>
<reference evidence="2 3" key="1">
    <citation type="submission" date="2010-08" db="EMBL/GenBank/DDBJ databases">
        <authorList>
            <consortium name="US DOE Joint Genome Institute (JGI-PGF)"/>
            <person name="Lucas S."/>
            <person name="Copeland A."/>
            <person name="Lapidus A."/>
            <person name="Cheng J.-F."/>
            <person name="Bruce D."/>
            <person name="Goodwin L."/>
            <person name="Pitluck S."/>
            <person name="Land M.L."/>
            <person name="Hauser L."/>
            <person name="Chang Y.-J."/>
            <person name="Anderson I.J."/>
            <person name="Johnson E."/>
            <person name="Mulhopadhyay B."/>
            <person name="Kyrpides N."/>
            <person name="Woyke T.J."/>
        </authorList>
    </citation>
    <scope>NUCLEOTIDE SEQUENCE [LARGE SCALE GENOMIC DNA]</scope>
    <source>
        <strain evidence="2 3">6</strain>
    </source>
</reference>
<feature type="domain" description="Transposase IS4-like" evidence="1">
    <location>
        <begin position="197"/>
        <end position="483"/>
    </location>
</feature>
<protein>
    <submittedName>
        <fullName evidence="2">Transposase</fullName>
    </submittedName>
</protein>
<dbReference type="EMBL" id="CM001487">
    <property type="protein sequence ID" value="EIM56987.1"/>
    <property type="molecule type" value="Genomic_DNA"/>
</dbReference>
<proteinExistence type="predicted"/>
<name>I5AT64_EUBC6</name>
<evidence type="ECO:0000313" key="3">
    <source>
        <dbReference type="Proteomes" id="UP000005753"/>
    </source>
</evidence>
<sequence>MQVLYRQQRKSTSKVVKKLGTLDELMRELDTDRDGVMAWAKEQARIETKRYKENERTKTVLIPFHADRMLDYDKQKLFKGGYLYLQFIYYKLQLDKVCRKIRTRHKFKYDLNAILSDLIYTRILDPSSKRSSFKAASDYLEPPAYELHDIYRSLSVLSEEMDFIQSEVYKNSSFMGKRNDRILYYDCSNYYFEIEQEDGEKKYGKSKEHRPNPIIQMGLFIDGDGLPLAFSLFPGNQNEQTSMKPLEQKILQQFGHEKFIYCCDAGLGSENNRSFNHLGKRSFIVTQSIKKLPSEDKEWALKKTRFRRLSDNAEVDITNLSDTDSNELYYKDEPYTTKKLHQRLIITYSPKYAAYQKTLRQKQLERAEKMVSDGKIKKQRKNPNDPARFIEKLAVTKEGEAADIHYYLDEEKVAEEEKYDGLYAICTDLLDDDVADILKVSEGRWQIEDCFRTMKTDFSARPVYVRREDRIHAHFLTCFLALLIIRLLKRELGDICTCEELLAKLKTMNFADIEEQGFMPLYKRDKLTDALHETCGFRTDYQFITKQSMKSIQKYSKNKK</sequence>
<dbReference type="InterPro" id="IPR002559">
    <property type="entry name" value="Transposase_11"/>
</dbReference>
<gene>
    <name evidence="2" type="ORF">EubceDRAFT1_1170</name>
</gene>
<dbReference type="Pfam" id="PF01609">
    <property type="entry name" value="DDE_Tnp_1"/>
    <property type="match status" value="1"/>
</dbReference>
<reference evidence="2 3" key="2">
    <citation type="submission" date="2012-02" db="EMBL/GenBank/DDBJ databases">
        <title>Improved High-Quality Draft sequence of Eubacterium cellulosolvens 6.</title>
        <authorList>
            <consortium name="US DOE Joint Genome Institute"/>
            <person name="Lucas S."/>
            <person name="Han J."/>
            <person name="Lapidus A."/>
            <person name="Cheng J.-F."/>
            <person name="Goodwin L."/>
            <person name="Pitluck S."/>
            <person name="Peters L."/>
            <person name="Mikhailova N."/>
            <person name="Gu W."/>
            <person name="Detter J.C."/>
            <person name="Han C."/>
            <person name="Tapia R."/>
            <person name="Land M."/>
            <person name="Hauser L."/>
            <person name="Kyrpides N."/>
            <person name="Ivanova N."/>
            <person name="Pagani I."/>
            <person name="Johnson E."/>
            <person name="Mukhopadhyay B."/>
            <person name="Anderson I."/>
            <person name="Woyke T."/>
        </authorList>
    </citation>
    <scope>NUCLEOTIDE SEQUENCE [LARGE SCALE GENOMIC DNA]</scope>
    <source>
        <strain evidence="2 3">6</strain>
    </source>
</reference>
<dbReference type="AlphaFoldDB" id="I5AT64"/>
<dbReference type="Proteomes" id="UP000005753">
    <property type="component" value="Chromosome"/>
</dbReference>
<organism evidence="2 3">
    <name type="scientific">Eubacterium cellulosolvens (strain ATCC 43171 / JCM 9499 / 6)</name>
    <name type="common">Cillobacterium cellulosolvens</name>
    <dbReference type="NCBI Taxonomy" id="633697"/>
    <lineage>
        <taxon>Bacteria</taxon>
        <taxon>Bacillati</taxon>
        <taxon>Bacillota</taxon>
        <taxon>Clostridia</taxon>
        <taxon>Eubacteriales</taxon>
        <taxon>Eubacteriaceae</taxon>
        <taxon>Eubacterium</taxon>
    </lineage>
</organism>
<dbReference type="PANTHER" id="PTHR34614">
    <property type="match status" value="1"/>
</dbReference>